<keyword evidence="5" id="KW-0830">Ubiquinone</keyword>
<evidence type="ECO:0000256" key="5">
    <source>
        <dbReference type="HAMAP-Rule" id="MF_01456"/>
    </source>
</evidence>
<feature type="transmembrane region" description="Helical" evidence="5">
    <location>
        <begin position="34"/>
        <end position="56"/>
    </location>
</feature>
<comment type="similarity">
    <text evidence="5">Belongs to the complex I subunit 4L family.</text>
</comment>
<evidence type="ECO:0000313" key="7">
    <source>
        <dbReference type="Proteomes" id="UP000183245"/>
    </source>
</evidence>
<comment type="subcellular location">
    <subcellularLocation>
        <location evidence="5">Cell membrane</location>
        <topology evidence="5">Multi-pass membrane protein</topology>
    </subcellularLocation>
    <subcellularLocation>
        <location evidence="1">Membrane</location>
        <topology evidence="1">Multi-pass membrane protein</topology>
    </subcellularLocation>
</comment>
<dbReference type="STRING" id="1817892.AUK40_03690"/>
<keyword evidence="5" id="KW-0874">Quinone</keyword>
<evidence type="ECO:0000256" key="2">
    <source>
        <dbReference type="ARBA" id="ARBA00022692"/>
    </source>
</evidence>
<comment type="function">
    <text evidence="5">NDH-1 shuttles electrons from NADH, via FMN and iron-sulfur (Fe-S) centers, to quinones in the respiratory chain. The immediate electron acceptor for the enzyme in this species is believed to be ubiquinone. Couples the redox reaction to proton translocation (for every two electrons transferred, four hydrogen ions are translocated across the cytoplasmic membrane), and thus conserves the redox energy in a proton gradient.</text>
</comment>
<sequence>MENSIFFNFYALFIVALGIIGLGLYAILSYRNLIKIFIGIEVMSKGIGLLFIAAGSANGRLALAQSYLITYIVIEAVVATVALSLIMLTYRHYGTLDIRKLSKLKG</sequence>
<evidence type="ECO:0000313" key="6">
    <source>
        <dbReference type="EMBL" id="OIP97193.1"/>
    </source>
</evidence>
<organism evidence="6 7">
    <name type="scientific">Candidatus Wirthbacteria bacterium CG2_30_54_11</name>
    <dbReference type="NCBI Taxonomy" id="1817892"/>
    <lineage>
        <taxon>Bacteria</taxon>
        <taxon>Candidatus Wirthbacteria</taxon>
    </lineage>
</organism>
<dbReference type="InterPro" id="IPR039428">
    <property type="entry name" value="NUOK/Mnh_C1-like"/>
</dbReference>
<keyword evidence="5" id="KW-0813">Transport</keyword>
<feature type="transmembrane region" description="Helical" evidence="5">
    <location>
        <begin position="68"/>
        <end position="90"/>
    </location>
</feature>
<protein>
    <recommendedName>
        <fullName evidence="5">NADH-quinone oxidoreductase subunit K</fullName>
        <ecNumber evidence="5">7.1.1.-</ecNumber>
    </recommendedName>
    <alternativeName>
        <fullName evidence="5">NADH dehydrogenase I subunit K</fullName>
    </alternativeName>
    <alternativeName>
        <fullName evidence="5">NDH-1 subunit K</fullName>
    </alternativeName>
</protein>
<reference evidence="6 7" key="1">
    <citation type="journal article" date="2016" name="Environ. Microbiol.">
        <title>Genomic resolution of a cold subsurface aquifer community provides metabolic insights for novel microbes adapted to high CO concentrations.</title>
        <authorList>
            <person name="Probst A.J."/>
            <person name="Castelle C.J."/>
            <person name="Singh A."/>
            <person name="Brown C.T."/>
            <person name="Anantharaman K."/>
            <person name="Sharon I."/>
            <person name="Hug L.A."/>
            <person name="Burstein D."/>
            <person name="Emerson J.B."/>
            <person name="Thomas B.C."/>
            <person name="Banfield J.F."/>
        </authorList>
    </citation>
    <scope>NUCLEOTIDE SEQUENCE [LARGE SCALE GENOMIC DNA]</scope>
    <source>
        <strain evidence="6">CG2_30_54_11</strain>
    </source>
</reference>
<dbReference type="Proteomes" id="UP000183245">
    <property type="component" value="Unassembled WGS sequence"/>
</dbReference>
<comment type="subunit">
    <text evidence="5">NDH-1 is composed of 14 different subunits. Subunits NuoA, H, J, K, L, M, N constitute the membrane sector of the complex.</text>
</comment>
<gene>
    <name evidence="5" type="primary">nuoK</name>
    <name evidence="6" type="ORF">AUK40_03690</name>
</gene>
<keyword evidence="5" id="KW-1003">Cell membrane</keyword>
<evidence type="ECO:0000256" key="3">
    <source>
        <dbReference type="ARBA" id="ARBA00022989"/>
    </source>
</evidence>
<keyword evidence="4 5" id="KW-0472">Membrane</keyword>
<keyword evidence="5" id="KW-1278">Translocase</keyword>
<comment type="caution">
    <text evidence="6">The sequence shown here is derived from an EMBL/GenBank/DDBJ whole genome shotgun (WGS) entry which is preliminary data.</text>
</comment>
<dbReference type="GO" id="GO:0050136">
    <property type="term" value="F:NADH dehydrogenase (quinone) (non-electrogenic) activity"/>
    <property type="evidence" value="ECO:0007669"/>
    <property type="project" value="UniProtKB-UniRule"/>
</dbReference>
<dbReference type="GO" id="GO:0042773">
    <property type="term" value="P:ATP synthesis coupled electron transport"/>
    <property type="evidence" value="ECO:0007669"/>
    <property type="project" value="InterPro"/>
</dbReference>
<dbReference type="EC" id="7.1.1.-" evidence="5"/>
<dbReference type="GO" id="GO:0048038">
    <property type="term" value="F:quinone binding"/>
    <property type="evidence" value="ECO:0007669"/>
    <property type="project" value="UniProtKB-KW"/>
</dbReference>
<keyword evidence="3 5" id="KW-1133">Transmembrane helix</keyword>
<dbReference type="EMBL" id="MNZT01000063">
    <property type="protein sequence ID" value="OIP97193.1"/>
    <property type="molecule type" value="Genomic_DNA"/>
</dbReference>
<dbReference type="Gene3D" id="1.10.287.3510">
    <property type="match status" value="1"/>
</dbReference>
<name>A0A1J5IJ62_9BACT</name>
<evidence type="ECO:0000256" key="1">
    <source>
        <dbReference type="ARBA" id="ARBA00004141"/>
    </source>
</evidence>
<dbReference type="InterPro" id="IPR001133">
    <property type="entry name" value="NADH_UbQ_OxRdtase_chain4L/K"/>
</dbReference>
<dbReference type="Pfam" id="PF00420">
    <property type="entry name" value="Oxidored_q2"/>
    <property type="match status" value="1"/>
</dbReference>
<accession>A0A1J5IJ62</accession>
<comment type="catalytic activity">
    <reaction evidence="5">
        <text>a quinone + NADH + 5 H(+)(in) = a quinol + NAD(+) + 4 H(+)(out)</text>
        <dbReference type="Rhea" id="RHEA:57888"/>
        <dbReference type="ChEBI" id="CHEBI:15378"/>
        <dbReference type="ChEBI" id="CHEBI:24646"/>
        <dbReference type="ChEBI" id="CHEBI:57540"/>
        <dbReference type="ChEBI" id="CHEBI:57945"/>
        <dbReference type="ChEBI" id="CHEBI:132124"/>
    </reaction>
</comment>
<proteinExistence type="inferred from homology"/>
<dbReference type="HAMAP" id="MF_01456">
    <property type="entry name" value="NDH1_NuoK"/>
    <property type="match status" value="1"/>
</dbReference>
<dbReference type="GO" id="GO:0005886">
    <property type="term" value="C:plasma membrane"/>
    <property type="evidence" value="ECO:0007669"/>
    <property type="project" value="UniProtKB-SubCell"/>
</dbReference>
<keyword evidence="2 5" id="KW-0812">Transmembrane</keyword>
<dbReference type="AlphaFoldDB" id="A0A1J5IJ62"/>
<keyword evidence="5" id="KW-0520">NAD</keyword>
<evidence type="ECO:0000256" key="4">
    <source>
        <dbReference type="ARBA" id="ARBA00023136"/>
    </source>
</evidence>
<feature type="transmembrane region" description="Helical" evidence="5">
    <location>
        <begin position="6"/>
        <end position="27"/>
    </location>
</feature>